<dbReference type="GO" id="GO:0008270">
    <property type="term" value="F:zinc ion binding"/>
    <property type="evidence" value="ECO:0007669"/>
    <property type="project" value="UniProtKB-KW"/>
</dbReference>
<dbReference type="InterPro" id="IPR023393">
    <property type="entry name" value="START-like_dom_sf"/>
</dbReference>
<evidence type="ECO:0000313" key="8">
    <source>
        <dbReference type="Proteomes" id="UP000794436"/>
    </source>
</evidence>
<evidence type="ECO:0000256" key="4">
    <source>
        <dbReference type="PROSITE-ProRule" id="PRU00091"/>
    </source>
</evidence>
<dbReference type="OrthoDB" id="103893at2759"/>
<dbReference type="InterPro" id="IPR011011">
    <property type="entry name" value="Znf_FYVE_PHD"/>
</dbReference>
<keyword evidence="3" id="KW-0862">Zinc</keyword>
<name>A0A8K1CTX5_PYTOL</name>
<dbReference type="Gene3D" id="3.30.530.20">
    <property type="match status" value="1"/>
</dbReference>
<keyword evidence="8" id="KW-1185">Reference proteome</keyword>
<dbReference type="InterPro" id="IPR017455">
    <property type="entry name" value="Znf_FYVE-rel"/>
</dbReference>
<organism evidence="7 8">
    <name type="scientific">Pythium oligandrum</name>
    <name type="common">Mycoparasitic fungus</name>
    <dbReference type="NCBI Taxonomy" id="41045"/>
    <lineage>
        <taxon>Eukaryota</taxon>
        <taxon>Sar</taxon>
        <taxon>Stramenopiles</taxon>
        <taxon>Oomycota</taxon>
        <taxon>Peronosporomycetes</taxon>
        <taxon>Pythiales</taxon>
        <taxon>Pythiaceae</taxon>
        <taxon>Pythium</taxon>
    </lineage>
</organism>
<dbReference type="Gene3D" id="3.30.40.10">
    <property type="entry name" value="Zinc/RING finger domain, C3HC4 (zinc finger)"/>
    <property type="match status" value="1"/>
</dbReference>
<dbReference type="Proteomes" id="UP000794436">
    <property type="component" value="Unassembled WGS sequence"/>
</dbReference>
<dbReference type="PANTHER" id="PTHR13510">
    <property type="entry name" value="FYVE-FINGER-CONTAINING RAB5 EFFECTOR PROTEIN RABENOSYN-5-RELATED"/>
    <property type="match status" value="1"/>
</dbReference>
<dbReference type="InterPro" id="IPR013083">
    <property type="entry name" value="Znf_RING/FYVE/PHD"/>
</dbReference>
<feature type="region of interest" description="Disordered" evidence="5">
    <location>
        <begin position="391"/>
        <end position="422"/>
    </location>
</feature>
<dbReference type="EMBL" id="SPLM01000001">
    <property type="protein sequence ID" value="TMW69801.1"/>
    <property type="molecule type" value="Genomic_DNA"/>
</dbReference>
<dbReference type="InterPro" id="IPR052727">
    <property type="entry name" value="Rab4/Rab5_effector"/>
</dbReference>
<dbReference type="PANTHER" id="PTHR13510:SF44">
    <property type="entry name" value="RABENOSYN-5"/>
    <property type="match status" value="1"/>
</dbReference>
<reference evidence="7" key="1">
    <citation type="submission" date="2019-03" db="EMBL/GenBank/DDBJ databases">
        <title>Long read genome sequence of the mycoparasitic Pythium oligandrum ATCC 38472 isolated from sugarbeet rhizosphere.</title>
        <authorList>
            <person name="Gaulin E."/>
        </authorList>
    </citation>
    <scope>NUCLEOTIDE SEQUENCE</scope>
    <source>
        <strain evidence="7">ATCC 38472_TT</strain>
    </source>
</reference>
<gene>
    <name evidence="7" type="ORF">Poli38472_001957</name>
</gene>
<comment type="caution">
    <text evidence="7">The sequence shown here is derived from an EMBL/GenBank/DDBJ whole genome shotgun (WGS) entry which is preliminary data.</text>
</comment>
<evidence type="ECO:0000256" key="1">
    <source>
        <dbReference type="ARBA" id="ARBA00022723"/>
    </source>
</evidence>
<dbReference type="SUPFAM" id="SSF57903">
    <property type="entry name" value="FYVE/PHD zinc finger"/>
    <property type="match status" value="1"/>
</dbReference>
<dbReference type="AlphaFoldDB" id="A0A8K1CTX5"/>
<dbReference type="SUPFAM" id="SSF55961">
    <property type="entry name" value="Bet v1-like"/>
    <property type="match status" value="1"/>
</dbReference>
<keyword evidence="2 4" id="KW-0863">Zinc-finger</keyword>
<dbReference type="CDD" id="cd00065">
    <property type="entry name" value="FYVE_like_SF"/>
    <property type="match status" value="1"/>
</dbReference>
<sequence length="500" mass="56348">MKFPRPHRPFPPLQLRPEYIDSLIQLEQSLVDQTIAEYDQFAYIQGGVVDKSKWKHVTSRDNLHIYSAIGDHSDDYHLIMQEHLLDSSASTSSSRVMATSRMDVKGGMRLMGVGTVAGSLSDFLFCDATRSTEDMQIRTSYVPDDGMDWDFVYELRGATWDNPFRTSAIKYHVIATTGTAGIGVRPRDLLMLDSAGETTLPNGERVGYSIYHSIEVPGCGPVEGIVRMQLSASYIYRSRGPNSVEIYMRELCEMGGKLNDSVATLSMANSLVSVWKTAWGGQNKKLAWMLNQQRRNGAHKQSEVRTSDRCHMCKKGFSLLRSETECDLCKEHICSKCLVVRKISYVRPSRKLVQVPTRFCKHCIMQASLIDTADIARKEFVRKEMDSCSEGSISESIRNPHSESQNSTGSNDSSLSPSSVPSDITVETVEDWEKAQFNPRGTVYSYSSDEALANQQPLANVDNYQSELMTRMEQLRLAAEQTYHLTKENERFMNSARLLE</sequence>
<keyword evidence="1" id="KW-0479">Metal-binding</keyword>
<proteinExistence type="predicted"/>
<evidence type="ECO:0000313" key="7">
    <source>
        <dbReference type="EMBL" id="TMW69801.1"/>
    </source>
</evidence>
<feature type="domain" description="FYVE-type" evidence="6">
    <location>
        <begin position="304"/>
        <end position="368"/>
    </location>
</feature>
<accession>A0A8K1CTX5</accession>
<evidence type="ECO:0000256" key="2">
    <source>
        <dbReference type="ARBA" id="ARBA00022771"/>
    </source>
</evidence>
<protein>
    <recommendedName>
        <fullName evidence="6">FYVE-type domain-containing protein</fullName>
    </recommendedName>
</protein>
<feature type="compositionally biased region" description="Low complexity" evidence="5">
    <location>
        <begin position="402"/>
        <end position="422"/>
    </location>
</feature>
<evidence type="ECO:0000259" key="6">
    <source>
        <dbReference type="PROSITE" id="PS50178"/>
    </source>
</evidence>
<evidence type="ECO:0000256" key="5">
    <source>
        <dbReference type="SAM" id="MobiDB-lite"/>
    </source>
</evidence>
<dbReference type="PROSITE" id="PS50178">
    <property type="entry name" value="ZF_FYVE"/>
    <property type="match status" value="1"/>
</dbReference>
<evidence type="ECO:0000256" key="3">
    <source>
        <dbReference type="ARBA" id="ARBA00022833"/>
    </source>
</evidence>